<dbReference type="Gene3D" id="3.30.710.10">
    <property type="entry name" value="Potassium Channel Kv1.1, Chain A"/>
    <property type="match status" value="2"/>
</dbReference>
<name>A0ABM0MMR8_SACKO</name>
<reference evidence="5" key="1">
    <citation type="submission" date="2025-08" db="UniProtKB">
        <authorList>
            <consortium name="RefSeq"/>
        </authorList>
    </citation>
    <scope>IDENTIFICATION</scope>
    <source>
        <tissue evidence="5">Testes</tissue>
    </source>
</reference>
<dbReference type="SUPFAM" id="SSF54695">
    <property type="entry name" value="POZ domain"/>
    <property type="match status" value="2"/>
</dbReference>
<dbReference type="Pfam" id="PF00651">
    <property type="entry name" value="BTB"/>
    <property type="match status" value="2"/>
</dbReference>
<dbReference type="InterPro" id="IPR006652">
    <property type="entry name" value="Kelch_1"/>
</dbReference>
<accession>A0ABM0MMR8</accession>
<evidence type="ECO:0000313" key="4">
    <source>
        <dbReference type="Proteomes" id="UP000694865"/>
    </source>
</evidence>
<keyword evidence="4" id="KW-1185">Reference proteome</keyword>
<dbReference type="PIRSF" id="PIRSF037037">
    <property type="entry name" value="Kelch-like_protein_gigaxonin"/>
    <property type="match status" value="1"/>
</dbReference>
<protein>
    <submittedName>
        <fullName evidence="5">Kelch-like protein 24-like</fullName>
    </submittedName>
</protein>
<proteinExistence type="predicted"/>
<dbReference type="PROSITE" id="PS50097">
    <property type="entry name" value="BTB"/>
    <property type="match status" value="1"/>
</dbReference>
<dbReference type="PANTHER" id="PTHR24412:SF272">
    <property type="entry name" value="KELCH-LIKE PROTEIN DIABLO"/>
    <property type="match status" value="1"/>
</dbReference>
<dbReference type="InterPro" id="IPR011043">
    <property type="entry name" value="Gal_Oxase/kelch_b-propeller"/>
</dbReference>
<evidence type="ECO:0000313" key="5">
    <source>
        <dbReference type="RefSeq" id="XP_006821309.1"/>
    </source>
</evidence>
<dbReference type="InterPro" id="IPR011705">
    <property type="entry name" value="BACK"/>
</dbReference>
<dbReference type="RefSeq" id="XP_006821309.1">
    <property type="nucleotide sequence ID" value="XM_006821246.1"/>
</dbReference>
<dbReference type="Gene3D" id="1.25.40.420">
    <property type="match status" value="1"/>
</dbReference>
<dbReference type="InterPro" id="IPR011333">
    <property type="entry name" value="SKP1/BTB/POZ_sf"/>
</dbReference>
<evidence type="ECO:0000256" key="1">
    <source>
        <dbReference type="ARBA" id="ARBA00022441"/>
    </source>
</evidence>
<keyword evidence="1" id="KW-0880">Kelch repeat</keyword>
<dbReference type="SMART" id="SM00225">
    <property type="entry name" value="BTB"/>
    <property type="match status" value="1"/>
</dbReference>
<dbReference type="GeneID" id="100366828"/>
<evidence type="ECO:0000256" key="2">
    <source>
        <dbReference type="ARBA" id="ARBA00022737"/>
    </source>
</evidence>
<dbReference type="Pfam" id="PF07707">
    <property type="entry name" value="BACK"/>
    <property type="match status" value="1"/>
</dbReference>
<dbReference type="InterPro" id="IPR000210">
    <property type="entry name" value="BTB/POZ_dom"/>
</dbReference>
<dbReference type="Proteomes" id="UP000694865">
    <property type="component" value="Unplaced"/>
</dbReference>
<dbReference type="InterPro" id="IPR015915">
    <property type="entry name" value="Kelch-typ_b-propeller"/>
</dbReference>
<dbReference type="Pfam" id="PF01344">
    <property type="entry name" value="Kelch_1"/>
    <property type="match status" value="3"/>
</dbReference>
<dbReference type="InterPro" id="IPR017096">
    <property type="entry name" value="BTB-kelch_protein"/>
</dbReference>
<organism evidence="4 5">
    <name type="scientific">Saccoglossus kowalevskii</name>
    <name type="common">Acorn worm</name>
    <dbReference type="NCBI Taxonomy" id="10224"/>
    <lineage>
        <taxon>Eukaryota</taxon>
        <taxon>Metazoa</taxon>
        <taxon>Hemichordata</taxon>
        <taxon>Enteropneusta</taxon>
        <taxon>Harrimaniidae</taxon>
        <taxon>Saccoglossus</taxon>
    </lineage>
</organism>
<keyword evidence="2" id="KW-0677">Repeat</keyword>
<dbReference type="PANTHER" id="PTHR24412">
    <property type="entry name" value="KELCH PROTEIN"/>
    <property type="match status" value="1"/>
</dbReference>
<dbReference type="CDD" id="cd18186">
    <property type="entry name" value="BTB_POZ_ZBTB_KLHL-like"/>
    <property type="match status" value="1"/>
</dbReference>
<dbReference type="Gene3D" id="2.120.10.80">
    <property type="entry name" value="Kelch-type beta propeller"/>
    <property type="match status" value="1"/>
</dbReference>
<sequence>MQKKEMAASRKRAEHLARTQGALQEFNKLRLEQSLTDIVVCSNDVQFHCHQAILAACSPVFATRLCNVPENSDRLTLNEIDSSVLGQIIDFIYNGKVTVEDGDVNKLLEAAKQMSISQLELACLSGLNLPAHDVQDELENEITQLENIMDNTTSGHFCVYQPTYATVMMSNLNKMRRQKEFTDVTFLLVKYAYTGQITISDDNVEDLFAATSLFQILAIQNTCISYMDSQLDASNCLGIQAISDAFSCQSLSIKAGTYSLENYNEVCQQEEFLTLTKDRVVELIEKDLCVQREEQVYESIIRWVNYDLNSRKEDFQELFKHIRLEYVSSSYLQKKIMASTLVLESLECSNRITQFLEGALSSMPERQYSEILVNVHGYNYKGCQGVELVPKIQCYDPRMDEWFELPSFVMEKGDKVASACNLKDDIFILTKHGKTWLFKSSKQEWVLCSCLFTTRRNHQTVGLDGKVYVLGGQDGANWCTNVNFYDPVTDTWTNKSDMLGTRCIAATTYEGKIYAVTGRYNSLECYNPITDSWSVIATMPEPESAQAVALNGQIYILMHGSNFICYSLKENASKYVGRIVPIQKSRRYACRLAVCNGKIYVTGGCDKKYQNVGTVDMYNFNSTKWDMVGTMPYATWGHCCLSIHRYPLRS</sequence>
<dbReference type="SMART" id="SM00875">
    <property type="entry name" value="BACK"/>
    <property type="match status" value="1"/>
</dbReference>
<gene>
    <name evidence="5" type="primary">LOC100366828</name>
</gene>
<dbReference type="SUPFAM" id="SSF50965">
    <property type="entry name" value="Galactose oxidase, central domain"/>
    <property type="match status" value="1"/>
</dbReference>
<evidence type="ECO:0000259" key="3">
    <source>
        <dbReference type="PROSITE" id="PS50097"/>
    </source>
</evidence>
<dbReference type="SMART" id="SM00612">
    <property type="entry name" value="Kelch"/>
    <property type="match status" value="3"/>
</dbReference>
<feature type="domain" description="BTB" evidence="3">
    <location>
        <begin position="36"/>
        <end position="101"/>
    </location>
</feature>